<accession>A0A7Y9LRY1</accession>
<keyword evidence="3 9" id="KW-0963">Cytoplasm</keyword>
<dbReference type="EMBL" id="JACBYQ010000001">
    <property type="protein sequence ID" value="NYE94501.1"/>
    <property type="molecule type" value="Genomic_DNA"/>
</dbReference>
<feature type="domain" description="OCT" evidence="12">
    <location>
        <begin position="363"/>
        <end position="449"/>
    </location>
</feature>
<reference evidence="14 15" key="1">
    <citation type="submission" date="2020-07" db="EMBL/GenBank/DDBJ databases">
        <title>Sequencing the genomes of 1000 actinobacteria strains.</title>
        <authorList>
            <person name="Klenk H.-P."/>
        </authorList>
    </citation>
    <scope>NUCLEOTIDE SEQUENCE [LARGE SCALE GENOMIC DNA]</scope>
    <source>
        <strain evidence="14 15">DSM 102047</strain>
    </source>
</reference>
<dbReference type="GO" id="GO:0042254">
    <property type="term" value="P:ribosome biogenesis"/>
    <property type="evidence" value="ECO:0007669"/>
    <property type="project" value="UniProtKB-UniRule"/>
</dbReference>
<keyword evidence="7 9" id="KW-0460">Magnesium</keyword>
<feature type="domain" description="Obg" evidence="13">
    <location>
        <begin position="2"/>
        <end position="159"/>
    </location>
</feature>
<dbReference type="RefSeq" id="WP_179388258.1">
    <property type="nucleotide sequence ID" value="NZ_JACBYQ010000001.1"/>
</dbReference>
<feature type="binding site" evidence="9">
    <location>
        <begin position="295"/>
        <end position="298"/>
    </location>
    <ligand>
        <name>GTP</name>
        <dbReference type="ChEBI" id="CHEBI:37565"/>
    </ligand>
</feature>
<dbReference type="InterPro" id="IPR006169">
    <property type="entry name" value="GTP1_OBG_dom"/>
</dbReference>
<keyword evidence="8 9" id="KW-0342">GTP-binding</keyword>
<dbReference type="InterPro" id="IPR006073">
    <property type="entry name" value="GTP-bd"/>
</dbReference>
<evidence type="ECO:0000259" key="12">
    <source>
        <dbReference type="PROSITE" id="PS51881"/>
    </source>
</evidence>
<feature type="binding site" evidence="9">
    <location>
        <begin position="191"/>
        <end position="195"/>
    </location>
    <ligand>
        <name>GTP</name>
        <dbReference type="ChEBI" id="CHEBI:37565"/>
    </ligand>
</feature>
<dbReference type="Pfam" id="PF01926">
    <property type="entry name" value="MMR_HSR1"/>
    <property type="match status" value="1"/>
</dbReference>
<dbReference type="NCBIfam" id="NF008954">
    <property type="entry name" value="PRK12296.1"/>
    <property type="match status" value="1"/>
</dbReference>
<gene>
    <name evidence="9" type="primary">obg</name>
    <name evidence="14" type="ORF">FHU41_000722</name>
</gene>
<name>A0A7Y9LRY1_9MICC</name>
<dbReference type="PROSITE" id="PS51881">
    <property type="entry name" value="OCT"/>
    <property type="match status" value="1"/>
</dbReference>
<evidence type="ECO:0000256" key="2">
    <source>
        <dbReference type="ARBA" id="ARBA00007699"/>
    </source>
</evidence>
<dbReference type="PANTHER" id="PTHR11702">
    <property type="entry name" value="DEVELOPMENTALLY REGULATED GTP-BINDING PROTEIN-RELATED"/>
    <property type="match status" value="1"/>
</dbReference>
<evidence type="ECO:0000256" key="3">
    <source>
        <dbReference type="ARBA" id="ARBA00022490"/>
    </source>
</evidence>
<dbReference type="NCBIfam" id="NF008956">
    <property type="entry name" value="PRK12299.1"/>
    <property type="match status" value="1"/>
</dbReference>
<dbReference type="HAMAP" id="MF_01454">
    <property type="entry name" value="GTPase_Obg"/>
    <property type="match status" value="1"/>
</dbReference>
<comment type="function">
    <text evidence="9">An essential GTPase which binds GTP, GDP and possibly (p)ppGpp with moderate affinity, with high nucleotide exchange rates and a fairly low GTP hydrolysis rate. Plays a role in control of the cell cycle, stress response, ribosome biogenesis and in those bacteria that undergo differentiation, in morphogenesis control.</text>
</comment>
<comment type="cofactor">
    <cofactor evidence="1 9">
        <name>Mg(2+)</name>
        <dbReference type="ChEBI" id="CHEBI:18420"/>
    </cofactor>
</comment>
<comment type="subunit">
    <text evidence="9">Monomer.</text>
</comment>
<dbReference type="Gene3D" id="3.30.300.350">
    <property type="entry name" value="GTP-binding protein OBG, C-terminal domain"/>
    <property type="match status" value="1"/>
</dbReference>
<evidence type="ECO:0000256" key="6">
    <source>
        <dbReference type="ARBA" id="ARBA00022801"/>
    </source>
</evidence>
<evidence type="ECO:0000256" key="9">
    <source>
        <dbReference type="HAMAP-Rule" id="MF_01454"/>
    </source>
</evidence>
<dbReference type="Gene3D" id="2.70.210.12">
    <property type="entry name" value="GTP1/OBG domain"/>
    <property type="match status" value="1"/>
</dbReference>
<dbReference type="NCBIfam" id="TIGR03595">
    <property type="entry name" value="Obg_CgtA_exten"/>
    <property type="match status" value="1"/>
</dbReference>
<evidence type="ECO:0000313" key="15">
    <source>
        <dbReference type="Proteomes" id="UP000521748"/>
    </source>
</evidence>
<organism evidence="14 15">
    <name type="scientific">Psychromicrobium silvestre</name>
    <dbReference type="NCBI Taxonomy" id="1645614"/>
    <lineage>
        <taxon>Bacteria</taxon>
        <taxon>Bacillati</taxon>
        <taxon>Actinomycetota</taxon>
        <taxon>Actinomycetes</taxon>
        <taxon>Micrococcales</taxon>
        <taxon>Micrococcaceae</taxon>
        <taxon>Psychromicrobium</taxon>
    </lineage>
</organism>
<dbReference type="PROSITE" id="PS00905">
    <property type="entry name" value="GTP1_OBG"/>
    <property type="match status" value="1"/>
</dbReference>
<dbReference type="PROSITE" id="PS51710">
    <property type="entry name" value="G_OBG"/>
    <property type="match status" value="1"/>
</dbReference>
<evidence type="ECO:0000256" key="4">
    <source>
        <dbReference type="ARBA" id="ARBA00022723"/>
    </source>
</evidence>
<dbReference type="GO" id="GO:0003924">
    <property type="term" value="F:GTPase activity"/>
    <property type="evidence" value="ECO:0007669"/>
    <property type="project" value="UniProtKB-UniRule"/>
</dbReference>
<keyword evidence="4 9" id="KW-0479">Metal-binding</keyword>
<dbReference type="Proteomes" id="UP000521748">
    <property type="component" value="Unassembled WGS sequence"/>
</dbReference>
<dbReference type="GO" id="GO:0005525">
    <property type="term" value="F:GTP binding"/>
    <property type="evidence" value="ECO:0007669"/>
    <property type="project" value="UniProtKB-UniRule"/>
</dbReference>
<sequence length="541" mass="58071">MANFVDRVVLHVSGGTGGHGCVSVKREKFKPLGGPDGGNGGNGGDVILRVSHQTTTLLDYHHAPHRHAGNGGPGMGDWRAGKHGETLILSVPDGTVIKTKTGEVLADLMGEGTEYIAAAGGQGGLGNASLSSQKRRAPGFALLGIEGDEQDIVLELKSIADIALVGFPSAGKSSLIAAMSAARPKIADYPFTTLIPNLGVVEAGEVRFTIADVPGLIEGASEGKGLGHNFLRHVERCAALVHVLDCATLESDRDPLSDLAIIEAELEKYAVDMSYAGADGEVVPLNQRPKLVALNKIDTPDGKEMAEFVRGELEERGYRVFEISAISHEGLRPLSFAMAELVTAARQQLAVEPVTVTPTVLRPRAVNRKQFIIRPEERNLEPLFRVLGEKPVRWVKQTDFTNEEAIGYLADRLAKLGVEDELFKSGAKPGDTVVIGEDGKDAVVFDWEPTMMTGAELLTGPRGTDLRFADLGDRPTRSEKREEYQERRDAKAAARAELETERKAGIWTESVSARRSGAVREQSDKHASAQDGELLDNGDEG</sequence>
<dbReference type="PANTHER" id="PTHR11702:SF31">
    <property type="entry name" value="MITOCHONDRIAL RIBOSOME-ASSOCIATED GTPASE 2"/>
    <property type="match status" value="1"/>
</dbReference>
<dbReference type="InterPro" id="IPR014100">
    <property type="entry name" value="GTP-bd_Obg/CgtA"/>
</dbReference>
<evidence type="ECO:0000256" key="7">
    <source>
        <dbReference type="ARBA" id="ARBA00022842"/>
    </source>
</evidence>
<protein>
    <recommendedName>
        <fullName evidence="9">GTPase Obg</fullName>
        <ecNumber evidence="9">3.6.5.-</ecNumber>
    </recommendedName>
    <alternativeName>
        <fullName evidence="9">GTP-binding protein Obg</fullName>
    </alternativeName>
</protein>
<dbReference type="GO" id="GO:0000287">
    <property type="term" value="F:magnesium ion binding"/>
    <property type="evidence" value="ECO:0007669"/>
    <property type="project" value="InterPro"/>
</dbReference>
<feature type="binding site" evidence="9">
    <location>
        <begin position="324"/>
        <end position="326"/>
    </location>
    <ligand>
        <name>GTP</name>
        <dbReference type="ChEBI" id="CHEBI:37565"/>
    </ligand>
</feature>
<comment type="similarity">
    <text evidence="2 9">Belongs to the TRAFAC class OBG-HflX-like GTPase superfamily. OBG GTPase family.</text>
</comment>
<feature type="domain" description="OBG-type G" evidence="11">
    <location>
        <begin position="160"/>
        <end position="343"/>
    </location>
</feature>
<evidence type="ECO:0000256" key="1">
    <source>
        <dbReference type="ARBA" id="ARBA00001946"/>
    </source>
</evidence>
<feature type="compositionally biased region" description="Basic and acidic residues" evidence="10">
    <location>
        <begin position="464"/>
        <end position="504"/>
    </location>
</feature>
<evidence type="ECO:0000256" key="10">
    <source>
        <dbReference type="SAM" id="MobiDB-lite"/>
    </source>
</evidence>
<dbReference type="CDD" id="cd01898">
    <property type="entry name" value="Obg"/>
    <property type="match status" value="1"/>
</dbReference>
<dbReference type="SUPFAM" id="SSF102741">
    <property type="entry name" value="Obg GTP-binding protein C-terminal domain"/>
    <property type="match status" value="1"/>
</dbReference>
<feature type="binding site" evidence="9">
    <location>
        <begin position="212"/>
        <end position="215"/>
    </location>
    <ligand>
        <name>GTP</name>
        <dbReference type="ChEBI" id="CHEBI:37565"/>
    </ligand>
</feature>
<keyword evidence="15" id="KW-1185">Reference proteome</keyword>
<dbReference type="SUPFAM" id="SSF52540">
    <property type="entry name" value="P-loop containing nucleoside triphosphate hydrolases"/>
    <property type="match status" value="1"/>
</dbReference>
<feature type="binding site" evidence="9">
    <location>
        <position position="193"/>
    </location>
    <ligand>
        <name>Mg(2+)</name>
        <dbReference type="ChEBI" id="CHEBI:18420"/>
    </ligand>
</feature>
<evidence type="ECO:0000259" key="13">
    <source>
        <dbReference type="PROSITE" id="PS51883"/>
    </source>
</evidence>
<dbReference type="InterPro" id="IPR015349">
    <property type="entry name" value="OCT_dom"/>
</dbReference>
<proteinExistence type="inferred from homology"/>
<dbReference type="InterPro" id="IPR006074">
    <property type="entry name" value="GTP1-OBG_CS"/>
</dbReference>
<dbReference type="InterPro" id="IPR036726">
    <property type="entry name" value="GTP1_OBG_dom_sf"/>
</dbReference>
<feature type="binding site" evidence="9">
    <location>
        <begin position="166"/>
        <end position="173"/>
    </location>
    <ligand>
        <name>GTP</name>
        <dbReference type="ChEBI" id="CHEBI:37565"/>
    </ligand>
</feature>
<dbReference type="InterPro" id="IPR031167">
    <property type="entry name" value="G_OBG"/>
</dbReference>
<keyword evidence="6 9" id="KW-0378">Hydrolase</keyword>
<comment type="caution">
    <text evidence="14">The sequence shown here is derived from an EMBL/GenBank/DDBJ whole genome shotgun (WGS) entry which is preliminary data.</text>
</comment>
<dbReference type="AlphaFoldDB" id="A0A7Y9LRY1"/>
<dbReference type="SUPFAM" id="SSF82051">
    <property type="entry name" value="Obg GTP-binding protein N-terminal domain"/>
    <property type="match status" value="1"/>
</dbReference>
<dbReference type="PROSITE" id="PS51883">
    <property type="entry name" value="OBG"/>
    <property type="match status" value="1"/>
</dbReference>
<evidence type="ECO:0000256" key="8">
    <source>
        <dbReference type="ARBA" id="ARBA00023134"/>
    </source>
</evidence>
<evidence type="ECO:0000313" key="14">
    <source>
        <dbReference type="EMBL" id="NYE94501.1"/>
    </source>
</evidence>
<dbReference type="InterPro" id="IPR027417">
    <property type="entry name" value="P-loop_NTPase"/>
</dbReference>
<dbReference type="PRINTS" id="PR00326">
    <property type="entry name" value="GTP1OBG"/>
</dbReference>
<dbReference type="InterPro" id="IPR045086">
    <property type="entry name" value="OBG_GTPase"/>
</dbReference>
<feature type="binding site" evidence="9">
    <location>
        <position position="173"/>
    </location>
    <ligand>
        <name>Mg(2+)</name>
        <dbReference type="ChEBI" id="CHEBI:18420"/>
    </ligand>
</feature>
<keyword evidence="5 9" id="KW-0547">Nucleotide-binding</keyword>
<evidence type="ECO:0000256" key="5">
    <source>
        <dbReference type="ARBA" id="ARBA00022741"/>
    </source>
</evidence>
<dbReference type="FunFam" id="2.70.210.12:FF:000001">
    <property type="entry name" value="GTPase Obg"/>
    <property type="match status" value="1"/>
</dbReference>
<dbReference type="Pfam" id="PF01018">
    <property type="entry name" value="GTP1_OBG"/>
    <property type="match status" value="1"/>
</dbReference>
<comment type="subcellular location">
    <subcellularLocation>
        <location evidence="9">Cytoplasm</location>
    </subcellularLocation>
</comment>
<dbReference type="Gene3D" id="3.40.50.300">
    <property type="entry name" value="P-loop containing nucleotide triphosphate hydrolases"/>
    <property type="match status" value="1"/>
</dbReference>
<dbReference type="Pfam" id="PF09269">
    <property type="entry name" value="DUF1967"/>
    <property type="match status" value="1"/>
</dbReference>
<dbReference type="NCBIfam" id="TIGR02729">
    <property type="entry name" value="Obg_CgtA"/>
    <property type="match status" value="1"/>
</dbReference>
<evidence type="ECO:0000259" key="11">
    <source>
        <dbReference type="PROSITE" id="PS51710"/>
    </source>
</evidence>
<dbReference type="GO" id="GO:0005737">
    <property type="term" value="C:cytoplasm"/>
    <property type="evidence" value="ECO:0007669"/>
    <property type="project" value="UniProtKB-SubCell"/>
</dbReference>
<feature type="region of interest" description="Disordered" evidence="10">
    <location>
        <begin position="462"/>
        <end position="541"/>
    </location>
</feature>
<dbReference type="InterPro" id="IPR036346">
    <property type="entry name" value="GTP-bd_prot_GTP1/OBG_C_sf"/>
</dbReference>
<dbReference type="NCBIfam" id="NF008955">
    <property type="entry name" value="PRK12297.1"/>
    <property type="match status" value="1"/>
</dbReference>
<dbReference type="EC" id="3.6.5.-" evidence="9"/>